<organism evidence="2">
    <name type="scientific">groundwater metagenome</name>
    <dbReference type="NCBI Taxonomy" id="717931"/>
    <lineage>
        <taxon>unclassified sequences</taxon>
        <taxon>metagenomes</taxon>
        <taxon>ecological metagenomes</taxon>
    </lineage>
</organism>
<protein>
    <submittedName>
        <fullName evidence="2">Uncharacterized protein</fullName>
    </submittedName>
</protein>
<reference evidence="2" key="1">
    <citation type="submission" date="2014-09" db="EMBL/GenBank/DDBJ databases">
        <authorList>
            <person name="Probst J Alexander"/>
        </authorList>
    </citation>
    <scope>NUCLEOTIDE SEQUENCE</scope>
</reference>
<accession>A0A098E604</accession>
<feature type="transmembrane region" description="Helical" evidence="1">
    <location>
        <begin position="31"/>
        <end position="49"/>
    </location>
</feature>
<evidence type="ECO:0000256" key="1">
    <source>
        <dbReference type="SAM" id="Phobius"/>
    </source>
</evidence>
<name>A0A098E604_9ZZZZ</name>
<keyword evidence="1" id="KW-0812">Transmembrane</keyword>
<keyword evidence="1" id="KW-1133">Transmembrane helix</keyword>
<sequence length="53" mass="6406">MVRAEINESMKPLIYKNKCNYSATQKIMGKFFDFFVFFEIFTGKFLYLLNSYK</sequence>
<dbReference type="AlphaFoldDB" id="A0A098E604"/>
<gene>
    <name evidence="2" type="ORF">MSIBF_A1320006</name>
</gene>
<dbReference type="EMBL" id="CCXY01000038">
    <property type="protein sequence ID" value="CEG11222.1"/>
    <property type="molecule type" value="Genomic_DNA"/>
</dbReference>
<evidence type="ECO:0000313" key="2">
    <source>
        <dbReference type="EMBL" id="CEG11222.1"/>
    </source>
</evidence>
<keyword evidence="1" id="KW-0472">Membrane</keyword>
<proteinExistence type="predicted"/>